<protein>
    <submittedName>
        <fullName evidence="13">CSON008325 protein</fullName>
    </submittedName>
</protein>
<evidence type="ECO:0000256" key="10">
    <source>
        <dbReference type="ARBA" id="ARBA00023224"/>
    </source>
</evidence>
<dbReference type="VEuPathDB" id="VectorBase:CSON008325"/>
<evidence type="ECO:0000256" key="3">
    <source>
        <dbReference type="ARBA" id="ARBA00022475"/>
    </source>
</evidence>
<feature type="transmembrane region" description="Helical" evidence="11">
    <location>
        <begin position="72"/>
        <end position="97"/>
    </location>
</feature>
<dbReference type="PROSITE" id="PS50262">
    <property type="entry name" value="G_PROTEIN_RECEP_F1_2"/>
    <property type="match status" value="1"/>
</dbReference>
<reference evidence="14" key="2">
    <citation type="submission" date="2018-07" db="EMBL/GenBank/DDBJ databases">
        <authorList>
            <person name="Quirk P.G."/>
            <person name="Krulwich T.A."/>
        </authorList>
    </citation>
    <scope>NUCLEOTIDE SEQUENCE</scope>
</reference>
<evidence type="ECO:0000313" key="14">
    <source>
        <dbReference type="EMBL" id="SSX23136.1"/>
    </source>
</evidence>
<feature type="transmembrane region" description="Helical" evidence="11">
    <location>
        <begin position="150"/>
        <end position="169"/>
    </location>
</feature>
<feature type="transmembrane region" description="Helical" evidence="11">
    <location>
        <begin position="35"/>
        <end position="60"/>
    </location>
</feature>
<comment type="subcellular location">
    <subcellularLocation>
        <location evidence="1">Cell membrane</location>
        <topology evidence="1">Multi-pass membrane protein</topology>
    </subcellularLocation>
</comment>
<keyword evidence="8" id="KW-0675">Receptor</keyword>
<evidence type="ECO:0000256" key="8">
    <source>
        <dbReference type="ARBA" id="ARBA00023170"/>
    </source>
</evidence>
<dbReference type="EMBL" id="UFQT01000315">
    <property type="protein sequence ID" value="SSX23136.1"/>
    <property type="molecule type" value="Genomic_DNA"/>
</dbReference>
<keyword evidence="5 11" id="KW-1133">Transmembrane helix</keyword>
<evidence type="ECO:0000256" key="5">
    <source>
        <dbReference type="ARBA" id="ARBA00022989"/>
    </source>
</evidence>
<dbReference type="PANTHER" id="PTHR24246">
    <property type="entry name" value="OLFACTORY RECEPTOR AND ADENOSINE RECEPTOR"/>
    <property type="match status" value="1"/>
</dbReference>
<feature type="domain" description="G-protein coupled receptors family 1 profile" evidence="12">
    <location>
        <begin position="51"/>
        <end position="365"/>
    </location>
</feature>
<name>A0A336KD13_CULSO</name>
<comment type="similarity">
    <text evidence="2">Belongs to the G-protein coupled receptor 1 family.</text>
</comment>
<organism evidence="13">
    <name type="scientific">Culicoides sonorensis</name>
    <name type="common">Biting midge</name>
    <dbReference type="NCBI Taxonomy" id="179676"/>
    <lineage>
        <taxon>Eukaryota</taxon>
        <taxon>Metazoa</taxon>
        <taxon>Ecdysozoa</taxon>
        <taxon>Arthropoda</taxon>
        <taxon>Hexapoda</taxon>
        <taxon>Insecta</taxon>
        <taxon>Pterygota</taxon>
        <taxon>Neoptera</taxon>
        <taxon>Endopterygota</taxon>
        <taxon>Diptera</taxon>
        <taxon>Nematocera</taxon>
        <taxon>Chironomoidea</taxon>
        <taxon>Ceratopogonidae</taxon>
        <taxon>Ceratopogoninae</taxon>
        <taxon>Culicoides</taxon>
        <taxon>Monoculicoides</taxon>
    </lineage>
</organism>
<dbReference type="OMA" id="FNFMMCM"/>
<sequence length="418" mass="48019">MQLINITDIEIDEYDFNDDLLFKGKDRTFFKKDDAAYITSEIFCSILTIIGNALVLLVYWHEQRKNVSHKIIHKYVISMALADFLMGVTGIPTAILVSVGLPRQRFLCLAALSIQTWFGMVSVLALVAASTAKYLSLAHPIWFSTKFTHMWANVHIFIHWVIGTVVGWLPSLGLNNAPKQTKILYRNLTEDDSFEWTVDSDVKNECSSNSTHMCYREEFMCYFNDIMPKQMSLVLMFGVIVPSCLILIFIYFRIYLIIKGTINRSRKSSEKDSNVNWFQILCSLFNGCCKTQTGPRKIGDLKTREVQTAFVLLVTVLFFAICWLPLYIVDVMFSLAPQSLSISIETINALIVLRHFNSVLNPFLYAYHMRGFKKSLKEIFVKWFCREKIDWTRPSMIASTSDESSRIRTEALGVSEKI</sequence>
<dbReference type="PRINTS" id="PR00237">
    <property type="entry name" value="GPCRRHODOPSN"/>
</dbReference>
<dbReference type="SUPFAM" id="SSF81321">
    <property type="entry name" value="Family A G protein-coupled receptor-like"/>
    <property type="match status" value="1"/>
</dbReference>
<evidence type="ECO:0000256" key="9">
    <source>
        <dbReference type="ARBA" id="ARBA00023180"/>
    </source>
</evidence>
<dbReference type="GO" id="GO:0004930">
    <property type="term" value="F:G protein-coupled receptor activity"/>
    <property type="evidence" value="ECO:0007669"/>
    <property type="project" value="UniProtKB-KW"/>
</dbReference>
<dbReference type="Pfam" id="PF00001">
    <property type="entry name" value="7tm_1"/>
    <property type="match status" value="1"/>
</dbReference>
<dbReference type="EMBL" id="UFQS01000315">
    <property type="protein sequence ID" value="SSX02764.1"/>
    <property type="molecule type" value="Genomic_DNA"/>
</dbReference>
<keyword evidence="9" id="KW-0325">Glycoprotein</keyword>
<keyword evidence="6" id="KW-0297">G-protein coupled receptor</keyword>
<keyword evidence="10" id="KW-0807">Transducer</keyword>
<dbReference type="InterPro" id="IPR017452">
    <property type="entry name" value="GPCR_Rhodpsn_7TM"/>
</dbReference>
<evidence type="ECO:0000313" key="13">
    <source>
        <dbReference type="EMBL" id="SSX02764.1"/>
    </source>
</evidence>
<evidence type="ECO:0000256" key="4">
    <source>
        <dbReference type="ARBA" id="ARBA00022692"/>
    </source>
</evidence>
<keyword evidence="4 11" id="KW-0812">Transmembrane</keyword>
<accession>A0A336KD13</accession>
<evidence type="ECO:0000256" key="11">
    <source>
        <dbReference type="SAM" id="Phobius"/>
    </source>
</evidence>
<reference evidence="13" key="1">
    <citation type="submission" date="2018-04" db="EMBL/GenBank/DDBJ databases">
        <authorList>
            <person name="Go L.Y."/>
            <person name="Mitchell J.A."/>
        </authorList>
    </citation>
    <scope>NUCLEOTIDE SEQUENCE</scope>
    <source>
        <tissue evidence="13">Whole organism</tissue>
    </source>
</reference>
<proteinExistence type="inferred from homology"/>
<evidence type="ECO:0000259" key="12">
    <source>
        <dbReference type="PROSITE" id="PS50262"/>
    </source>
</evidence>
<dbReference type="Gene3D" id="1.20.1070.10">
    <property type="entry name" value="Rhodopsin 7-helix transmembrane proteins"/>
    <property type="match status" value="1"/>
</dbReference>
<keyword evidence="7 11" id="KW-0472">Membrane</keyword>
<evidence type="ECO:0000256" key="1">
    <source>
        <dbReference type="ARBA" id="ARBA00004651"/>
    </source>
</evidence>
<dbReference type="InterPro" id="IPR000276">
    <property type="entry name" value="GPCR_Rhodpsn"/>
</dbReference>
<dbReference type="AlphaFoldDB" id="A0A336KD13"/>
<feature type="transmembrane region" description="Helical" evidence="11">
    <location>
        <begin position="233"/>
        <end position="258"/>
    </location>
</feature>
<feature type="transmembrane region" description="Helical" evidence="11">
    <location>
        <begin position="306"/>
        <end position="327"/>
    </location>
</feature>
<gene>
    <name evidence="13" type="primary">CSON008325</name>
</gene>
<evidence type="ECO:0000256" key="2">
    <source>
        <dbReference type="ARBA" id="ARBA00010663"/>
    </source>
</evidence>
<dbReference type="GO" id="GO:0005886">
    <property type="term" value="C:plasma membrane"/>
    <property type="evidence" value="ECO:0007669"/>
    <property type="project" value="UniProtKB-SubCell"/>
</dbReference>
<dbReference type="PANTHER" id="PTHR24246:SF27">
    <property type="entry name" value="ADENOSINE RECEPTOR, ISOFORM A"/>
    <property type="match status" value="1"/>
</dbReference>
<keyword evidence="3" id="KW-1003">Cell membrane</keyword>
<feature type="transmembrane region" description="Helical" evidence="11">
    <location>
        <begin position="109"/>
        <end position="129"/>
    </location>
</feature>
<evidence type="ECO:0000256" key="7">
    <source>
        <dbReference type="ARBA" id="ARBA00023136"/>
    </source>
</evidence>
<evidence type="ECO:0000256" key="6">
    <source>
        <dbReference type="ARBA" id="ARBA00023040"/>
    </source>
</evidence>